<protein>
    <submittedName>
        <fullName evidence="2">Uncharacterized protein</fullName>
    </submittedName>
</protein>
<sequence length="62" mass="7182">MTNYTADEIRDIVLEKDAELYHGKIILYFQAGKIGVIEYQRTEKKADEGTPRKRGDPRGRKV</sequence>
<dbReference type="AlphaFoldDB" id="A0A0F9NZJ2"/>
<comment type="caution">
    <text evidence="2">The sequence shown here is derived from an EMBL/GenBank/DDBJ whole genome shotgun (WGS) entry which is preliminary data.</text>
</comment>
<proteinExistence type="predicted"/>
<name>A0A0F9NZJ2_9ZZZZ</name>
<dbReference type="EMBL" id="LAZR01003509">
    <property type="protein sequence ID" value="KKN17552.1"/>
    <property type="molecule type" value="Genomic_DNA"/>
</dbReference>
<evidence type="ECO:0000313" key="2">
    <source>
        <dbReference type="EMBL" id="KKN17552.1"/>
    </source>
</evidence>
<gene>
    <name evidence="2" type="ORF">LCGC14_0964770</name>
</gene>
<evidence type="ECO:0000256" key="1">
    <source>
        <dbReference type="SAM" id="MobiDB-lite"/>
    </source>
</evidence>
<organism evidence="2">
    <name type="scientific">marine sediment metagenome</name>
    <dbReference type="NCBI Taxonomy" id="412755"/>
    <lineage>
        <taxon>unclassified sequences</taxon>
        <taxon>metagenomes</taxon>
        <taxon>ecological metagenomes</taxon>
    </lineage>
</organism>
<reference evidence="2" key="1">
    <citation type="journal article" date="2015" name="Nature">
        <title>Complex archaea that bridge the gap between prokaryotes and eukaryotes.</title>
        <authorList>
            <person name="Spang A."/>
            <person name="Saw J.H."/>
            <person name="Jorgensen S.L."/>
            <person name="Zaremba-Niedzwiedzka K."/>
            <person name="Martijn J."/>
            <person name="Lind A.E."/>
            <person name="van Eijk R."/>
            <person name="Schleper C."/>
            <person name="Guy L."/>
            <person name="Ettema T.J."/>
        </authorList>
    </citation>
    <scope>NUCLEOTIDE SEQUENCE</scope>
</reference>
<feature type="region of interest" description="Disordered" evidence="1">
    <location>
        <begin position="40"/>
        <end position="62"/>
    </location>
</feature>
<accession>A0A0F9NZJ2</accession>